<dbReference type="Gene3D" id="3.40.718.10">
    <property type="entry name" value="Isopropylmalate Dehydrogenase"/>
    <property type="match status" value="1"/>
</dbReference>
<evidence type="ECO:0000256" key="2">
    <source>
        <dbReference type="ARBA" id="ARBA00022679"/>
    </source>
</evidence>
<dbReference type="RefSeq" id="WP_103066938.1">
    <property type="nucleotide sequence ID" value="NZ_AZRL01000012.1"/>
</dbReference>
<proteinExistence type="inferred from homology"/>
<keyword evidence="2 5" id="KW-0808">Transferase</keyword>
<accession>A0A2K1P0Z3</accession>
<dbReference type="GO" id="GO:0050182">
    <property type="term" value="F:phosphate butyryltransferase activity"/>
    <property type="evidence" value="ECO:0007669"/>
    <property type="project" value="UniProtKB-EC"/>
</dbReference>
<dbReference type="InterPro" id="IPR050500">
    <property type="entry name" value="Phos_Acetyltrans/Butyryltrans"/>
</dbReference>
<name>A0A2K1P0Z3_9BACT</name>
<dbReference type="PANTHER" id="PTHR43356:SF2">
    <property type="entry name" value="PHOSPHATE ACETYLTRANSFERASE"/>
    <property type="match status" value="1"/>
</dbReference>
<evidence type="ECO:0000313" key="5">
    <source>
        <dbReference type="EMBL" id="PNR96458.1"/>
    </source>
</evidence>
<comment type="caution">
    <text evidence="5">The sequence shown here is derived from an EMBL/GenBank/DDBJ whole genome shotgun (WGS) entry which is preliminary data.</text>
</comment>
<dbReference type="Proteomes" id="UP000236434">
    <property type="component" value="Unassembled WGS sequence"/>
</dbReference>
<reference evidence="5 6" key="1">
    <citation type="submission" date="2013-12" db="EMBL/GenBank/DDBJ databases">
        <title>Comparative genomics of Petrotoga isolates.</title>
        <authorList>
            <person name="Nesbo C.L."/>
            <person name="Charchuk R."/>
            <person name="Chow K."/>
        </authorList>
    </citation>
    <scope>NUCLEOTIDE SEQUENCE [LARGE SCALE GENOMIC DNA]</scope>
    <source>
        <strain evidence="5 6">DSM 13574</strain>
    </source>
</reference>
<dbReference type="AlphaFoldDB" id="A0A2K1P0Z3"/>
<keyword evidence="3 5" id="KW-0012">Acyltransferase</keyword>
<comment type="similarity">
    <text evidence="1">Belongs to the phosphate acetyltransferase and butyryltransferase family.</text>
</comment>
<dbReference type="InterPro" id="IPR012147">
    <property type="entry name" value="P_Ac_Bu_trans"/>
</dbReference>
<evidence type="ECO:0000313" key="6">
    <source>
        <dbReference type="Proteomes" id="UP000236434"/>
    </source>
</evidence>
<evidence type="ECO:0000256" key="1">
    <source>
        <dbReference type="ARBA" id="ARBA00005656"/>
    </source>
</evidence>
<organism evidence="5 6">
    <name type="scientific">Petrotoga olearia DSM 13574</name>
    <dbReference type="NCBI Taxonomy" id="1122955"/>
    <lineage>
        <taxon>Bacteria</taxon>
        <taxon>Thermotogati</taxon>
        <taxon>Thermotogota</taxon>
        <taxon>Thermotogae</taxon>
        <taxon>Petrotogales</taxon>
        <taxon>Petrotogaceae</taxon>
        <taxon>Petrotoga</taxon>
    </lineage>
</organism>
<dbReference type="EMBL" id="AZRL01000012">
    <property type="protein sequence ID" value="PNR96458.1"/>
    <property type="molecule type" value="Genomic_DNA"/>
</dbReference>
<dbReference type="PANTHER" id="PTHR43356">
    <property type="entry name" value="PHOSPHATE ACETYLTRANSFERASE"/>
    <property type="match status" value="1"/>
</dbReference>
<gene>
    <name evidence="5" type="ORF">X929_05075</name>
</gene>
<evidence type="ECO:0000256" key="3">
    <source>
        <dbReference type="ARBA" id="ARBA00023315"/>
    </source>
</evidence>
<dbReference type="InterPro" id="IPR002505">
    <property type="entry name" value="PTA_PTB"/>
</dbReference>
<dbReference type="OrthoDB" id="9774179at2"/>
<evidence type="ECO:0000259" key="4">
    <source>
        <dbReference type="Pfam" id="PF01515"/>
    </source>
</evidence>
<dbReference type="NCBIfam" id="NF006045">
    <property type="entry name" value="PRK08190.1"/>
    <property type="match status" value="1"/>
</dbReference>
<sequence>MKNFEELLNKAKSKPTKNVVLVCAEDIEALKALSKASEEGFANPVLVGNKEEIKKNFEIIGKEFDIIDAENPQEAAEKGVRLVSSGAADLLMKGKIKTSELLKAVLNNDWGLKSGNLLSHVAVVETPYLDRLLLISDGGMIIHPDLTQKVQIIYNALEVAKNLDIKTPKVALLAAVEVVNPNMPETIDAAILTQMNKRGQIKGCVVDGPLALDNAINEQAAKIKNINSEVAGKADILIVPDIHSGNLLGKSAVYFSGGNVAGIVVGAKAPVVLVSRADNDQSKLAALALGVLNS</sequence>
<dbReference type="Pfam" id="PF01515">
    <property type="entry name" value="PTA_PTB"/>
    <property type="match status" value="1"/>
</dbReference>
<dbReference type="SUPFAM" id="SSF53659">
    <property type="entry name" value="Isocitrate/Isopropylmalate dehydrogenase-like"/>
    <property type="match status" value="1"/>
</dbReference>
<protein>
    <submittedName>
        <fullName evidence="5">Phosphate butyryltransferase</fullName>
        <ecNumber evidence="5">2.3.1.19</ecNumber>
    </submittedName>
</protein>
<feature type="domain" description="Phosphate acetyl/butaryl transferase" evidence="4">
    <location>
        <begin position="74"/>
        <end position="289"/>
    </location>
</feature>
<dbReference type="EC" id="2.3.1.19" evidence="5"/>
<dbReference type="PIRSF" id="PIRSF000428">
    <property type="entry name" value="P_Ac_trans"/>
    <property type="match status" value="1"/>
</dbReference>